<accession>A0A246IU81</accession>
<dbReference type="Pfam" id="PF06032">
    <property type="entry name" value="S-Me-THD_N"/>
    <property type="match status" value="1"/>
</dbReference>
<evidence type="ECO:0000313" key="4">
    <source>
        <dbReference type="Proteomes" id="UP000197468"/>
    </source>
</evidence>
<dbReference type="Proteomes" id="UP000197468">
    <property type="component" value="Unassembled WGS sequence"/>
</dbReference>
<dbReference type="RefSeq" id="WP_088388056.1">
    <property type="nucleotide sequence ID" value="NZ_NIOF01000019.1"/>
</dbReference>
<dbReference type="InterPro" id="IPR010318">
    <property type="entry name" value="S-Me-THD_N"/>
</dbReference>
<comment type="caution">
    <text evidence="3">The sequence shown here is derived from an EMBL/GenBank/DDBJ whole genome shotgun (WGS) entry which is preliminary data.</text>
</comment>
<dbReference type="InterPro" id="IPR027479">
    <property type="entry name" value="S-Me-THD_N_sf"/>
</dbReference>
<organism evidence="3 4">
    <name type="scientific">Roseateles aquatilis</name>
    <dbReference type="NCBI Taxonomy" id="431061"/>
    <lineage>
        <taxon>Bacteria</taxon>
        <taxon>Pseudomonadati</taxon>
        <taxon>Pseudomonadota</taxon>
        <taxon>Betaproteobacteria</taxon>
        <taxon>Burkholderiales</taxon>
        <taxon>Sphaerotilaceae</taxon>
        <taxon>Roseateles</taxon>
    </lineage>
</organism>
<dbReference type="AlphaFoldDB" id="A0A246IU81"/>
<evidence type="ECO:0008006" key="5">
    <source>
        <dbReference type="Google" id="ProtNLM"/>
    </source>
</evidence>
<name>A0A246IU81_9BURK</name>
<evidence type="ECO:0000313" key="3">
    <source>
        <dbReference type="EMBL" id="OWQ83791.1"/>
    </source>
</evidence>
<reference evidence="3 4" key="1">
    <citation type="journal article" date="2008" name="Int. J. Syst. Evol. Microbiol.">
        <title>Description of Roseateles aquatilis sp. nov. and Roseateles terrae sp. nov., in the class Betaproteobacteria, and emended description of the genus Roseateles.</title>
        <authorList>
            <person name="Gomila M."/>
            <person name="Bowien B."/>
            <person name="Falsen E."/>
            <person name="Moore E.R."/>
            <person name="Lalucat J."/>
        </authorList>
    </citation>
    <scope>NUCLEOTIDE SEQUENCE [LARGE SCALE GENOMIC DNA]</scope>
    <source>
        <strain evidence="3 4">CCUG 48205</strain>
    </source>
</reference>
<evidence type="ECO:0000259" key="1">
    <source>
        <dbReference type="Pfam" id="PF06032"/>
    </source>
</evidence>
<dbReference type="SUPFAM" id="SSF160991">
    <property type="entry name" value="CV3147-like"/>
    <property type="match status" value="1"/>
</dbReference>
<sequence length="364" mass="39225">MSVNLIDVKDLDAIAIGAALYGTGGGGDPHIGKLLAQRAIRAHGPARLITLDELRDDDLIISVAMIGAPTVMLERLAETAPLVLALRQLEAKLGRKAAALFSGEVGGMNSVIPFSVAAELGLPLVDGDTMGRAFPKLDMTLCALHGIDAAPLALADEKGNGLVLDTVDVQSLEGMVRALTMEMGGSCYSALYSMTVAQARKSLVLGSISMTQRTGKALFEARERHLDPVAELVRVTDGHCLFKGKVIDLQRTIDGRWSKGLARITGLDEHRGEDVELLYQNEFLVARSEERILASTPDLICTVDMETGEPITAEQVRYGLRVAVLGLPCVPEWRTPAAIARVGPRAFGYDLDYRPVEQLTMDRR</sequence>
<dbReference type="Gene3D" id="3.40.1610.10">
    <property type="entry name" value="CV3147-like domain"/>
    <property type="match status" value="1"/>
</dbReference>
<dbReference type="InterPro" id="IPR024071">
    <property type="entry name" value="S-Me-THD_C_sf"/>
</dbReference>
<gene>
    <name evidence="3" type="ORF">CDN99_25315</name>
</gene>
<dbReference type="EMBL" id="NIOF01000019">
    <property type="protein sequence ID" value="OWQ83791.1"/>
    <property type="molecule type" value="Genomic_DNA"/>
</dbReference>
<protein>
    <recommendedName>
        <fullName evidence="5">Hydantoinase</fullName>
    </recommendedName>
</protein>
<dbReference type="Gene3D" id="2.40.390.10">
    <property type="entry name" value="CV3147-like"/>
    <property type="match status" value="1"/>
</dbReference>
<keyword evidence="4" id="KW-1185">Reference proteome</keyword>
<dbReference type="OrthoDB" id="7441206at2"/>
<proteinExistence type="predicted"/>
<feature type="domain" description="S-Me-THD-like C-terminal" evidence="2">
    <location>
        <begin position="171"/>
        <end position="356"/>
    </location>
</feature>
<feature type="domain" description="S-Me-THD N-terminal" evidence="1">
    <location>
        <begin position="9"/>
        <end position="165"/>
    </location>
</feature>
<dbReference type="Pfam" id="PF20906">
    <property type="entry name" value="S-Me-THD_C"/>
    <property type="match status" value="1"/>
</dbReference>
<evidence type="ECO:0000259" key="2">
    <source>
        <dbReference type="Pfam" id="PF20906"/>
    </source>
</evidence>
<dbReference type="InterPro" id="IPR048350">
    <property type="entry name" value="S-Me-THD-like_C"/>
</dbReference>